<proteinExistence type="predicted"/>
<dbReference type="Proteomes" id="UP000276776">
    <property type="component" value="Unassembled WGS sequence"/>
</dbReference>
<dbReference type="AlphaFoldDB" id="A0A0N5CZ36"/>
<evidence type="ECO:0000313" key="4">
    <source>
        <dbReference type="WBParaSite" id="TCLT_0000573601-mRNA-1"/>
    </source>
</evidence>
<evidence type="ECO:0000313" key="2">
    <source>
        <dbReference type="EMBL" id="VDN03004.1"/>
    </source>
</evidence>
<name>A0A0N5CZ36_THECL</name>
<feature type="chain" id="PRO_5043126467" evidence="1">
    <location>
        <begin position="16"/>
        <end position="219"/>
    </location>
</feature>
<dbReference type="WBParaSite" id="TCLT_0000573601-mRNA-1">
    <property type="protein sequence ID" value="TCLT_0000573601-mRNA-1"/>
    <property type="gene ID" value="TCLT_0000573601"/>
</dbReference>
<gene>
    <name evidence="2" type="ORF">TCLT_LOCUS5725</name>
</gene>
<sequence length="219" mass="24807">MVGWLDGWMVGWLVGWMVIINEPQHSGISLIVNRDQGSSSGFRTATYLIGSNFSESLKFMSSPTYSAFGIWQGCDDFIIAFSDPASNKTIFIKYIVVPLSKLDLFLMVLFRFIGKLMLTMREHDFCKINLPCNCVRPPRKTREKRLLTYGSSLQGSGPYDELHGSLVHTFHDDLINKVLIHFAVEMSFSILLENKDLSKNDVDVLKTKHDKGSSRIFAT</sequence>
<keyword evidence="3" id="KW-1185">Reference proteome</keyword>
<protein>
    <submittedName>
        <fullName evidence="4">Reverse transcriptase Ty1/copia-type domain-containing protein</fullName>
    </submittedName>
</protein>
<evidence type="ECO:0000256" key="1">
    <source>
        <dbReference type="SAM" id="SignalP"/>
    </source>
</evidence>
<keyword evidence="1" id="KW-0732">Signal</keyword>
<evidence type="ECO:0000313" key="3">
    <source>
        <dbReference type="Proteomes" id="UP000276776"/>
    </source>
</evidence>
<reference evidence="4" key="1">
    <citation type="submission" date="2017-02" db="UniProtKB">
        <authorList>
            <consortium name="WormBaseParasite"/>
        </authorList>
    </citation>
    <scope>IDENTIFICATION</scope>
</reference>
<dbReference type="EMBL" id="UYYF01004359">
    <property type="protein sequence ID" value="VDN03004.1"/>
    <property type="molecule type" value="Genomic_DNA"/>
</dbReference>
<dbReference type="OrthoDB" id="10069898at2759"/>
<reference evidence="2 3" key="2">
    <citation type="submission" date="2018-11" db="EMBL/GenBank/DDBJ databases">
        <authorList>
            <consortium name="Pathogen Informatics"/>
        </authorList>
    </citation>
    <scope>NUCLEOTIDE SEQUENCE [LARGE SCALE GENOMIC DNA]</scope>
</reference>
<accession>A0A0N5CZ36</accession>
<organism evidence="4">
    <name type="scientific">Thelazia callipaeda</name>
    <name type="common">Oriental eyeworm</name>
    <name type="synonym">Parasitic nematode</name>
    <dbReference type="NCBI Taxonomy" id="103827"/>
    <lineage>
        <taxon>Eukaryota</taxon>
        <taxon>Metazoa</taxon>
        <taxon>Ecdysozoa</taxon>
        <taxon>Nematoda</taxon>
        <taxon>Chromadorea</taxon>
        <taxon>Rhabditida</taxon>
        <taxon>Spirurina</taxon>
        <taxon>Spiruromorpha</taxon>
        <taxon>Thelazioidea</taxon>
        <taxon>Thelaziidae</taxon>
        <taxon>Thelazia</taxon>
    </lineage>
</organism>
<feature type="signal peptide" evidence="1">
    <location>
        <begin position="1"/>
        <end position="15"/>
    </location>
</feature>